<evidence type="ECO:0000313" key="11">
    <source>
        <dbReference type="Proteomes" id="UP000029014"/>
    </source>
</evidence>
<keyword evidence="5 8" id="KW-0812">Transmembrane</keyword>
<protein>
    <submittedName>
        <fullName evidence="10">ABC transporter permease</fullName>
    </submittedName>
</protein>
<dbReference type="PANTHER" id="PTHR42929">
    <property type="entry name" value="INNER MEMBRANE ABC TRANSPORTER PERMEASE PROTEIN YDCU-RELATED-RELATED"/>
    <property type="match status" value="1"/>
</dbReference>
<evidence type="ECO:0000256" key="4">
    <source>
        <dbReference type="ARBA" id="ARBA00022475"/>
    </source>
</evidence>
<dbReference type="eggNOG" id="COG4132">
    <property type="taxonomic scope" value="Bacteria"/>
</dbReference>
<feature type="transmembrane region" description="Helical" evidence="8">
    <location>
        <begin position="105"/>
        <end position="128"/>
    </location>
</feature>
<comment type="subcellular location">
    <subcellularLocation>
        <location evidence="1">Cell membrane</location>
        <topology evidence="1">Multi-pass membrane protein</topology>
    </subcellularLocation>
</comment>
<evidence type="ECO:0000256" key="7">
    <source>
        <dbReference type="ARBA" id="ARBA00023136"/>
    </source>
</evidence>
<evidence type="ECO:0000256" key="1">
    <source>
        <dbReference type="ARBA" id="ARBA00004651"/>
    </source>
</evidence>
<dbReference type="GO" id="GO:0055085">
    <property type="term" value="P:transmembrane transport"/>
    <property type="evidence" value="ECO:0007669"/>
    <property type="project" value="InterPro"/>
</dbReference>
<feature type="transmembrane region" description="Helical" evidence="8">
    <location>
        <begin position="61"/>
        <end position="84"/>
    </location>
</feature>
<dbReference type="Gene3D" id="1.10.3720.10">
    <property type="entry name" value="MetI-like"/>
    <property type="match status" value="1"/>
</dbReference>
<dbReference type="PANTHER" id="PTHR42929:SF1">
    <property type="entry name" value="INNER MEMBRANE ABC TRANSPORTER PERMEASE PROTEIN YDCU-RELATED"/>
    <property type="match status" value="1"/>
</dbReference>
<evidence type="ECO:0000256" key="3">
    <source>
        <dbReference type="ARBA" id="ARBA00022448"/>
    </source>
</evidence>
<evidence type="ECO:0000256" key="2">
    <source>
        <dbReference type="ARBA" id="ARBA00007069"/>
    </source>
</evidence>
<feature type="transmembrane region" description="Helical" evidence="8">
    <location>
        <begin position="252"/>
        <end position="273"/>
    </location>
</feature>
<keyword evidence="11" id="KW-1185">Reference proteome</keyword>
<dbReference type="GO" id="GO:0005886">
    <property type="term" value="C:plasma membrane"/>
    <property type="evidence" value="ECO:0007669"/>
    <property type="project" value="UniProtKB-SubCell"/>
</dbReference>
<dbReference type="EMBL" id="JGZD01000009">
    <property type="protein sequence ID" value="KFI72277.1"/>
    <property type="molecule type" value="Genomic_DNA"/>
</dbReference>
<accession>A0A087BMM7</accession>
<feature type="transmembrane region" description="Helical" evidence="8">
    <location>
        <begin position="190"/>
        <end position="212"/>
    </location>
</feature>
<evidence type="ECO:0000313" key="10">
    <source>
        <dbReference type="EMBL" id="KFI72277.1"/>
    </source>
</evidence>
<evidence type="ECO:0000256" key="8">
    <source>
        <dbReference type="SAM" id="Phobius"/>
    </source>
</evidence>
<dbReference type="SUPFAM" id="SSF161098">
    <property type="entry name" value="MetI-like"/>
    <property type="match status" value="1"/>
</dbReference>
<comment type="similarity">
    <text evidence="2">Belongs to the binding-protein-dependent transport system permease family. CysTW subfamily.</text>
</comment>
<comment type="caution">
    <text evidence="10">The sequence shown here is derived from an EMBL/GenBank/DDBJ whole genome shotgun (WGS) entry which is preliminary data.</text>
</comment>
<keyword evidence="7 8" id="KW-0472">Membrane</keyword>
<proteinExistence type="inferred from homology"/>
<dbReference type="Proteomes" id="UP000029014">
    <property type="component" value="Unassembled WGS sequence"/>
</dbReference>
<feature type="transmembrane region" description="Helical" evidence="8">
    <location>
        <begin position="7"/>
        <end position="29"/>
    </location>
</feature>
<name>A0A087BMM7_9BIFI</name>
<dbReference type="RefSeq" id="WP_026647396.1">
    <property type="nucleotide sequence ID" value="NZ_JGZD01000009.1"/>
</dbReference>
<dbReference type="PROSITE" id="PS50928">
    <property type="entry name" value="ABC_TM1"/>
    <property type="match status" value="1"/>
</dbReference>
<reference evidence="10 11" key="1">
    <citation type="submission" date="2014-03" db="EMBL/GenBank/DDBJ databases">
        <title>Genomics of Bifidobacteria.</title>
        <authorList>
            <person name="Ventura M."/>
            <person name="Milani C."/>
            <person name="Lugli G.A."/>
        </authorList>
    </citation>
    <scope>NUCLEOTIDE SEQUENCE [LARGE SCALE GENOMIC DNA]</scope>
    <source>
        <strain evidence="10 11">LMG 11592</strain>
    </source>
</reference>
<feature type="transmembrane region" description="Helical" evidence="8">
    <location>
        <begin position="148"/>
        <end position="169"/>
    </location>
</feature>
<evidence type="ECO:0000256" key="6">
    <source>
        <dbReference type="ARBA" id="ARBA00022989"/>
    </source>
</evidence>
<keyword evidence="3" id="KW-0813">Transport</keyword>
<dbReference type="STRING" id="1693.BMIN_0169"/>
<dbReference type="InterPro" id="IPR000515">
    <property type="entry name" value="MetI-like"/>
</dbReference>
<keyword evidence="4" id="KW-1003">Cell membrane</keyword>
<gene>
    <name evidence="10" type="ORF">BMIN_0169</name>
</gene>
<evidence type="ECO:0000259" key="9">
    <source>
        <dbReference type="PROSITE" id="PS50928"/>
    </source>
</evidence>
<organism evidence="10 11">
    <name type="scientific">Bifidobacterium minimum</name>
    <dbReference type="NCBI Taxonomy" id="1693"/>
    <lineage>
        <taxon>Bacteria</taxon>
        <taxon>Bacillati</taxon>
        <taxon>Actinomycetota</taxon>
        <taxon>Actinomycetes</taxon>
        <taxon>Bifidobacteriales</taxon>
        <taxon>Bifidobacteriaceae</taxon>
        <taxon>Bifidobacterium</taxon>
    </lineage>
</organism>
<keyword evidence="6 8" id="KW-1133">Transmembrane helix</keyword>
<dbReference type="AlphaFoldDB" id="A0A087BMM7"/>
<feature type="domain" description="ABC transmembrane type-1" evidence="9">
    <location>
        <begin position="57"/>
        <end position="272"/>
    </location>
</feature>
<dbReference type="InterPro" id="IPR035906">
    <property type="entry name" value="MetI-like_sf"/>
</dbReference>
<evidence type="ECO:0000256" key="5">
    <source>
        <dbReference type="ARBA" id="ARBA00022692"/>
    </source>
</evidence>
<sequence length="282" mass="29916">MKRIRNMASLVPFVVYVTMMFFVPTLLVAKSAFESADGGWTLANLAIFSRPGVGSAFLNSLWLSLLTALVGAVLGSIISFALLGCAPGGIIRRTVDSASSTLSQFGGVMLAFAFIATLGNQGMVTLFLRRAFHVDIYAGSMWLYTPRGLILPYLFFQIPLMIIIFFPAISRLSPQFAEAVAMLGGGRRDYWRYVGVPVLVPAFMGGFLLLFANAFSAYATAAALISQGSQIAPLQVRAALISETGLGSGGEAGALAMGMLGVMIVVVGAYALVERKASTWIG</sequence>